<feature type="domain" description="GPI inositol-deacylase PGAP1-like alpha/beta" evidence="11">
    <location>
        <begin position="80"/>
        <end position="296"/>
    </location>
</feature>
<evidence type="ECO:0000259" key="11">
    <source>
        <dbReference type="Pfam" id="PF07819"/>
    </source>
</evidence>
<dbReference type="Pfam" id="PF07819">
    <property type="entry name" value="PGAP1"/>
    <property type="match status" value="1"/>
</dbReference>
<evidence type="ECO:0000256" key="1">
    <source>
        <dbReference type="ARBA" id="ARBA00004477"/>
    </source>
</evidence>
<dbReference type="OrthoDB" id="348976at2759"/>
<dbReference type="InterPro" id="IPR029058">
    <property type="entry name" value="AB_hydrolase_fold"/>
</dbReference>
<evidence type="ECO:0000256" key="9">
    <source>
        <dbReference type="ARBA" id="ARBA00023136"/>
    </source>
</evidence>
<sequence length="954" mass="104369">MRVNRSTLGVAVAAFVSLGLLLLATKNLGETLSPQGCRMSWMSPSYALQSKFDAAWTPLARRYSLWLYREVGWDSSSIGGGLPVLFIPGNAGSSHQVRSIASSASRQYYSNPHQIAPEFSARTGSHKPLDFFAVEFNEDLSAFHGTTLESQIDYTLKAVEYILSLYPPKTRVIVLGHSMGGVVAASLLPSSNISAIITMSTPYTLPPARFDNVIDAIYSKNAGVLKNDPTPIVSVCGGSTDMMIPSESCILPQSSQGGYRRTVFSSALEGAWSGVGHVEMVWCHQVRWRVARAALELGPYSTEEDRVGVLDKWLRDGHTLPASVIEPKPLVKDAAGTVIQLPQDKKMLVTIPRHDVTHLLPIPEERIPEGRKSGSARFTLMLSRGTIDAVGPQNPLPLRAFVYQCKGHDIAQSACLPVRPDVLKLIPTPVPNHPFPVPQSGSDESEGVVLFEAFLESLDPATTHIAVKLENGDGRGWAIANFGEEKDEALHAVSTISFVFGGAIVPIPSLRSLHNVIHFPNLLSHVLLVYRAKAIGNQIPRCKDSVFPPLLAHTSNPDETHYFPLTDHNDRRILLHTHTTGPFIDTARNPVRKGVSLDLYSSGISECTQSAQSIEISIDWPATLGRWATRYWTSTLVWTVGVVSLVIFYSWKPDGQIPPVSVSLNRYSNLLIRRLLPASFIFSVVPLPKSYYLGNAGEPVFAVVAPLILTISSGLVISTWWFLCVLLAIVGKSTRIFSRRSVERRNETSSVSRNTVISIALVFLVIFLFVPWQVAFLGCWVLQLYNCASAAPERSEDSSAVDGRLTRTSLDEKYEAEVANAKANNANFNSHLLLLMTWLLPLVAPILAVWVRTLATAGLTTPFNGDHNFLMVAPFLVLVDFASWTRTGLFSKARFEGVVSARWLFAMAAVVAFVAGSIKPYIVFHAVAIALAIIVSTKIGRRYWTGSPSKAANA</sequence>
<evidence type="ECO:0000256" key="6">
    <source>
        <dbReference type="ARBA" id="ARBA00022824"/>
    </source>
</evidence>
<dbReference type="GO" id="GO:0006505">
    <property type="term" value="P:GPI anchor metabolic process"/>
    <property type="evidence" value="ECO:0007669"/>
    <property type="project" value="TreeGrafter"/>
</dbReference>
<accession>A0A8H5FE70</accession>
<protein>
    <recommendedName>
        <fullName evidence="10">GPI inositol-deacylase</fullName>
        <ecNumber evidence="10">3.1.-.-</ecNumber>
    </recommendedName>
</protein>
<keyword evidence="8 10" id="KW-1133">Transmembrane helix</keyword>
<dbReference type="InterPro" id="IPR039529">
    <property type="entry name" value="PGAP1/BST1"/>
</dbReference>
<keyword evidence="6 10" id="KW-0256">Endoplasmic reticulum</keyword>
<feature type="transmembrane region" description="Helical" evidence="10">
    <location>
        <begin position="751"/>
        <end position="772"/>
    </location>
</feature>
<dbReference type="AlphaFoldDB" id="A0A8H5FE70"/>
<dbReference type="Proteomes" id="UP000541558">
    <property type="component" value="Unassembled WGS sequence"/>
</dbReference>
<evidence type="ECO:0000313" key="13">
    <source>
        <dbReference type="EMBL" id="KAF5333524.1"/>
    </source>
</evidence>
<dbReference type="GO" id="GO:0006888">
    <property type="term" value="P:endoplasmic reticulum to Golgi vesicle-mediated transport"/>
    <property type="evidence" value="ECO:0007669"/>
    <property type="project" value="TreeGrafter"/>
</dbReference>
<dbReference type="PANTHER" id="PTHR15495:SF7">
    <property type="entry name" value="GPI INOSITOL-DEACYLASE"/>
    <property type="match status" value="1"/>
</dbReference>
<dbReference type="InterPro" id="IPR056824">
    <property type="entry name" value="PGAP1_TMD"/>
</dbReference>
<feature type="transmembrane region" description="Helical" evidence="10">
    <location>
        <begin position="904"/>
        <end position="935"/>
    </location>
</feature>
<dbReference type="GO" id="GO:0050185">
    <property type="term" value="F:phosphatidylinositol deacylase activity"/>
    <property type="evidence" value="ECO:0007669"/>
    <property type="project" value="TreeGrafter"/>
</dbReference>
<dbReference type="SUPFAM" id="SSF53474">
    <property type="entry name" value="alpha/beta-Hydrolases"/>
    <property type="match status" value="1"/>
</dbReference>
<organism evidence="13 14">
    <name type="scientific">Ephemerocybe angulata</name>
    <dbReference type="NCBI Taxonomy" id="980116"/>
    <lineage>
        <taxon>Eukaryota</taxon>
        <taxon>Fungi</taxon>
        <taxon>Dikarya</taxon>
        <taxon>Basidiomycota</taxon>
        <taxon>Agaricomycotina</taxon>
        <taxon>Agaricomycetes</taxon>
        <taxon>Agaricomycetidae</taxon>
        <taxon>Agaricales</taxon>
        <taxon>Agaricineae</taxon>
        <taxon>Psathyrellaceae</taxon>
        <taxon>Ephemerocybe</taxon>
    </lineage>
</organism>
<dbReference type="EMBL" id="JAACJK010000109">
    <property type="protein sequence ID" value="KAF5333524.1"/>
    <property type="molecule type" value="Genomic_DNA"/>
</dbReference>
<evidence type="ECO:0000313" key="14">
    <source>
        <dbReference type="Proteomes" id="UP000541558"/>
    </source>
</evidence>
<evidence type="ECO:0000256" key="4">
    <source>
        <dbReference type="ARBA" id="ARBA00022692"/>
    </source>
</evidence>
<dbReference type="Gene3D" id="3.40.50.1820">
    <property type="entry name" value="alpha/beta hydrolase"/>
    <property type="match status" value="1"/>
</dbReference>
<comment type="caution">
    <text evidence="13">The sequence shown here is derived from an EMBL/GenBank/DDBJ whole genome shotgun (WGS) entry which is preliminary data.</text>
</comment>
<evidence type="ECO:0000256" key="8">
    <source>
        <dbReference type="ARBA" id="ARBA00022989"/>
    </source>
</evidence>
<keyword evidence="7 10" id="KW-0653">Protein transport</keyword>
<evidence type="ECO:0000256" key="3">
    <source>
        <dbReference type="ARBA" id="ARBA00022448"/>
    </source>
</evidence>
<name>A0A8H5FE70_9AGAR</name>
<comment type="similarity">
    <text evidence="2 10">Belongs to the GPI inositol-deacylase family.</text>
</comment>
<evidence type="ECO:0000256" key="2">
    <source>
        <dbReference type="ARBA" id="ARBA00006931"/>
    </source>
</evidence>
<dbReference type="PANTHER" id="PTHR15495">
    <property type="entry name" value="NEGATIVE REGULATOR OF VESICLE FORMATION-RELATED"/>
    <property type="match status" value="1"/>
</dbReference>
<evidence type="ECO:0000259" key="12">
    <source>
        <dbReference type="Pfam" id="PF25140"/>
    </source>
</evidence>
<dbReference type="Pfam" id="PF25140">
    <property type="entry name" value="PGAP1_TMD"/>
    <property type="match status" value="1"/>
</dbReference>
<comment type="function">
    <text evidence="10">Involved in inositol deacylation of GPI-anchored proteins which plays important roles in the quality control and ER-associated degradation of GPI-anchored proteins.</text>
</comment>
<evidence type="ECO:0000256" key="5">
    <source>
        <dbReference type="ARBA" id="ARBA00022801"/>
    </source>
</evidence>
<proteinExistence type="inferred from homology"/>
<dbReference type="EC" id="3.1.-.-" evidence="10"/>
<keyword evidence="14" id="KW-1185">Reference proteome</keyword>
<keyword evidence="5 10" id="KW-0378">Hydrolase</keyword>
<feature type="transmembrane region" description="Helical" evidence="10">
    <location>
        <begin position="700"/>
        <end position="730"/>
    </location>
</feature>
<feature type="transmembrane region" description="Helical" evidence="10">
    <location>
        <begin position="867"/>
        <end position="884"/>
    </location>
</feature>
<feature type="transmembrane region" description="Helical" evidence="10">
    <location>
        <begin position="631"/>
        <end position="651"/>
    </location>
</feature>
<dbReference type="GO" id="GO:0015031">
    <property type="term" value="P:protein transport"/>
    <property type="evidence" value="ECO:0007669"/>
    <property type="project" value="UniProtKB-KW"/>
</dbReference>
<feature type="domain" description="GPI inositol-deacylase transmembrane" evidence="12">
    <location>
        <begin position="687"/>
        <end position="936"/>
    </location>
</feature>
<evidence type="ECO:0000256" key="10">
    <source>
        <dbReference type="RuleBase" id="RU365011"/>
    </source>
</evidence>
<keyword evidence="3 10" id="KW-0813">Transport</keyword>
<reference evidence="13 14" key="1">
    <citation type="journal article" date="2020" name="ISME J.">
        <title>Uncovering the hidden diversity of litter-decomposition mechanisms in mushroom-forming fungi.</title>
        <authorList>
            <person name="Floudas D."/>
            <person name="Bentzer J."/>
            <person name="Ahren D."/>
            <person name="Johansson T."/>
            <person name="Persson P."/>
            <person name="Tunlid A."/>
        </authorList>
    </citation>
    <scope>NUCLEOTIDE SEQUENCE [LARGE SCALE GENOMIC DNA]</scope>
    <source>
        <strain evidence="13 14">CBS 175.51</strain>
    </source>
</reference>
<evidence type="ECO:0000256" key="7">
    <source>
        <dbReference type="ARBA" id="ARBA00022927"/>
    </source>
</evidence>
<dbReference type="GO" id="GO:0005789">
    <property type="term" value="C:endoplasmic reticulum membrane"/>
    <property type="evidence" value="ECO:0007669"/>
    <property type="project" value="UniProtKB-SubCell"/>
</dbReference>
<dbReference type="InterPro" id="IPR012908">
    <property type="entry name" value="PGAP1-ab_dom-like"/>
</dbReference>
<gene>
    <name evidence="13" type="ORF">D9611_002668</name>
</gene>
<feature type="transmembrane region" description="Helical" evidence="10">
    <location>
        <begin position="832"/>
        <end position="855"/>
    </location>
</feature>
<feature type="transmembrane region" description="Helical" evidence="10">
    <location>
        <begin position="671"/>
        <end position="688"/>
    </location>
</feature>
<keyword evidence="9 10" id="KW-0472">Membrane</keyword>
<comment type="subcellular location">
    <subcellularLocation>
        <location evidence="1">Endoplasmic reticulum membrane</location>
        <topology evidence="1">Multi-pass membrane protein</topology>
    </subcellularLocation>
</comment>
<keyword evidence="4 10" id="KW-0812">Transmembrane</keyword>